<sequence>LKFAVIKRRWSDDDTDQLDEAIRAEFRRACEENQKASQKIARLPPGAWKNDRLEQLRRWQTIPSLSYATFSIDDDIQVLHWTPEPLDMEIQVAIRFSFPLAAPDQSTFVDICKSLGPHFNSSYEWTDGVLLTTEPIRLHVERVSQSEIELAARVCVDELEEEQTSAPAKLLWPYLAVALRNTLKHLEEHEYLQYTIELIPYGTCFFSPPLQARVFDFSLFMGTAANYDKVAFRHREQLHNVELKKLLPDVPYKSLSQLLELEPPRPKRTQPNSIDEMPVLRNNGDVRPNPAGLTVSHNKGRRVSFGEYGIHSEASKVLDSSTTQLVGTERLDEYKP</sequence>
<evidence type="ECO:0000313" key="2">
    <source>
        <dbReference type="Proteomes" id="UP000050761"/>
    </source>
</evidence>
<keyword evidence="2" id="KW-1185">Reference proteome</keyword>
<name>A0A183GFE0_HELPZ</name>
<proteinExistence type="predicted"/>
<accession>A0A183GFE0</accession>
<reference evidence="3" key="1">
    <citation type="submission" date="2019-09" db="UniProtKB">
        <authorList>
            <consortium name="WormBaseParasite"/>
        </authorList>
    </citation>
    <scope>IDENTIFICATION</scope>
</reference>
<dbReference type="WBParaSite" id="HPBE_0002110701-mRNA-1">
    <property type="protein sequence ID" value="HPBE_0002110701-mRNA-1"/>
    <property type="gene ID" value="HPBE_0002110701"/>
</dbReference>
<dbReference type="AlphaFoldDB" id="A0A183GFE0"/>
<evidence type="ECO:0000313" key="3">
    <source>
        <dbReference type="WBParaSite" id="HPBE_0002110701-mRNA-1"/>
    </source>
</evidence>
<evidence type="ECO:0000256" key="1">
    <source>
        <dbReference type="SAM" id="MobiDB-lite"/>
    </source>
</evidence>
<protein>
    <submittedName>
        <fullName evidence="3">Piezo_RRas_bdg domain-containing protein</fullName>
    </submittedName>
</protein>
<organism evidence="2 3">
    <name type="scientific">Heligmosomoides polygyrus</name>
    <name type="common">Parasitic roundworm</name>
    <dbReference type="NCBI Taxonomy" id="6339"/>
    <lineage>
        <taxon>Eukaryota</taxon>
        <taxon>Metazoa</taxon>
        <taxon>Ecdysozoa</taxon>
        <taxon>Nematoda</taxon>
        <taxon>Chromadorea</taxon>
        <taxon>Rhabditida</taxon>
        <taxon>Rhabditina</taxon>
        <taxon>Rhabditomorpha</taxon>
        <taxon>Strongyloidea</taxon>
        <taxon>Heligmosomidae</taxon>
        <taxon>Heligmosomoides</taxon>
    </lineage>
</organism>
<feature type="region of interest" description="Disordered" evidence="1">
    <location>
        <begin position="263"/>
        <end position="292"/>
    </location>
</feature>
<dbReference type="Proteomes" id="UP000050761">
    <property type="component" value="Unassembled WGS sequence"/>
</dbReference>